<evidence type="ECO:0000313" key="3">
    <source>
        <dbReference type="Proteomes" id="UP001348265"/>
    </source>
</evidence>
<dbReference type="RefSeq" id="WP_331785413.1">
    <property type="nucleotide sequence ID" value="NZ_JAVFKM010000002.1"/>
</dbReference>
<name>A0ABU7WM95_9ACTN</name>
<dbReference type="EMBL" id="JAVFKM010000002">
    <property type="protein sequence ID" value="MEF3112416.1"/>
    <property type="molecule type" value="Genomic_DNA"/>
</dbReference>
<proteinExistence type="predicted"/>
<keyword evidence="3" id="KW-1185">Reference proteome</keyword>
<comment type="caution">
    <text evidence="2">The sequence shown here is derived from an EMBL/GenBank/DDBJ whole genome shotgun (WGS) entry which is preliminary data.</text>
</comment>
<organism evidence="2 3">
    <name type="scientific">Streptomyces chrestomyceticus</name>
    <dbReference type="NCBI Taxonomy" id="68185"/>
    <lineage>
        <taxon>Bacteria</taxon>
        <taxon>Bacillati</taxon>
        <taxon>Actinomycetota</taxon>
        <taxon>Actinomycetes</taxon>
        <taxon>Kitasatosporales</taxon>
        <taxon>Streptomycetaceae</taxon>
        <taxon>Streptomyces</taxon>
    </lineage>
</organism>
<dbReference type="InterPro" id="IPR054738">
    <property type="entry name" value="Siphovirus-type_tail_C"/>
</dbReference>
<dbReference type="Pfam" id="PF22768">
    <property type="entry name" value="SPP1_Dit"/>
    <property type="match status" value="1"/>
</dbReference>
<dbReference type="Proteomes" id="UP001348265">
    <property type="component" value="Unassembled WGS sequence"/>
</dbReference>
<evidence type="ECO:0000313" key="2">
    <source>
        <dbReference type="EMBL" id="MEF3112416.1"/>
    </source>
</evidence>
<feature type="domain" description="Siphovirus-type tail component C-terminal" evidence="1">
    <location>
        <begin position="162"/>
        <end position="263"/>
    </location>
</feature>
<reference evidence="2 3" key="1">
    <citation type="submission" date="2023-08" db="EMBL/GenBank/DDBJ databases">
        <authorList>
            <person name="Sharma P."/>
            <person name="Verma V."/>
            <person name="Mohan M.K."/>
            <person name="Dubey A.K."/>
        </authorList>
    </citation>
    <scope>NUCLEOTIDE SEQUENCE [LARGE SCALE GENOMIC DNA]</scope>
    <source>
        <strain evidence="2 3">ADP4</strain>
    </source>
</reference>
<accession>A0ABU7WM95</accession>
<evidence type="ECO:0000259" key="1">
    <source>
        <dbReference type="Pfam" id="PF22768"/>
    </source>
</evidence>
<protein>
    <submittedName>
        <fullName evidence="2">Phage tail family protein</fullName>
    </submittedName>
</protein>
<gene>
    <name evidence="2" type="ORF">RB636_04270</name>
</gene>
<sequence length="269" mass="29849">MPTYDLKADQLPNMDGGLFRSVRATTRDITIPVLIRGVDRTSALKLHNRLLRSLSPHRGPGWLTVTEGDGISRHLTCYYQSGAEGSESQDGGGFTRIKYPLVFRAMDPYWYSNAERQHDWHLTEGAAKPFLSSNDYPDFFPLRISSSSFSPDGLVEVANDSSVDAWPVWTCSGRAEGLTLENVTTGKSFRMLDDFIIQSGQTVTIDTRPGIKSVMAADGENLWPRMKADSALWRLEPGRNLVRVTAGGTTATTLVRLHYVPRYLSYVGG</sequence>